<accession>A0A401Z5X7</accession>
<protein>
    <recommendedName>
        <fullName evidence="3">Integrase</fullName>
    </recommendedName>
</protein>
<comment type="caution">
    <text evidence="1">The sequence shown here is derived from an EMBL/GenBank/DDBJ whole genome shotgun (WGS) entry which is preliminary data.</text>
</comment>
<evidence type="ECO:0000313" key="2">
    <source>
        <dbReference type="Proteomes" id="UP000286931"/>
    </source>
</evidence>
<reference evidence="1 2" key="1">
    <citation type="submission" date="2018-12" db="EMBL/GenBank/DDBJ databases">
        <title>Draft genome sequence of Embleya hyalina NBRC 13850T.</title>
        <authorList>
            <person name="Komaki H."/>
            <person name="Hosoyama A."/>
            <person name="Kimura A."/>
            <person name="Ichikawa N."/>
            <person name="Tamura T."/>
        </authorList>
    </citation>
    <scope>NUCLEOTIDE SEQUENCE [LARGE SCALE GENOMIC DNA]</scope>
    <source>
        <strain evidence="1 2">NBRC 13850</strain>
    </source>
</reference>
<organism evidence="1 2">
    <name type="scientific">Embleya hyalina</name>
    <dbReference type="NCBI Taxonomy" id="516124"/>
    <lineage>
        <taxon>Bacteria</taxon>
        <taxon>Bacillati</taxon>
        <taxon>Actinomycetota</taxon>
        <taxon>Actinomycetes</taxon>
        <taxon>Kitasatosporales</taxon>
        <taxon>Streptomycetaceae</taxon>
        <taxon>Embleya</taxon>
    </lineage>
</organism>
<sequence>MPAVERIAVTPGQRLIVAPAAIHAARARAIHLTLDDLDMPNRRITIAGHAQRLGELAYQTLRAWLDQRRTTWPRTPNRHVLINAMTAPRTEPVSAEYLKRHLLHQGVHLERIRGNRVLHEALTVGTDPLHRALVFNLSHITASRYATIAQDLLDDQIEQPAKSG</sequence>
<keyword evidence="2" id="KW-1185">Reference proteome</keyword>
<evidence type="ECO:0008006" key="3">
    <source>
        <dbReference type="Google" id="ProtNLM"/>
    </source>
</evidence>
<dbReference type="AlphaFoldDB" id="A0A401Z5X7"/>
<dbReference type="Proteomes" id="UP000286931">
    <property type="component" value="Unassembled WGS sequence"/>
</dbReference>
<dbReference type="EMBL" id="BIFH01000060">
    <property type="protein sequence ID" value="GCE02254.1"/>
    <property type="molecule type" value="Genomic_DNA"/>
</dbReference>
<gene>
    <name evidence="1" type="ORF">EHYA_10031</name>
</gene>
<proteinExistence type="predicted"/>
<evidence type="ECO:0000313" key="1">
    <source>
        <dbReference type="EMBL" id="GCE02254.1"/>
    </source>
</evidence>
<name>A0A401Z5X7_9ACTN</name>